<evidence type="ECO:0000313" key="2">
    <source>
        <dbReference type="Proteomes" id="UP001139308"/>
    </source>
</evidence>
<dbReference type="AlphaFoldDB" id="A0A9X1UH66"/>
<gene>
    <name evidence="1" type="ORF">L5014_23475</name>
</gene>
<organism evidence="1 2">
    <name type="scientific">Paraburkholderia tagetis</name>
    <dbReference type="NCBI Taxonomy" id="2913261"/>
    <lineage>
        <taxon>Bacteria</taxon>
        <taxon>Pseudomonadati</taxon>
        <taxon>Pseudomonadota</taxon>
        <taxon>Betaproteobacteria</taxon>
        <taxon>Burkholderiales</taxon>
        <taxon>Burkholderiaceae</taxon>
        <taxon>Paraburkholderia</taxon>
    </lineage>
</organism>
<sequence>MHEAPNRTARREDRPRILLEMQDRLEVYLDEPGRYLPTLNVVNGSHRQQRRERRMACVQLLRAMLSYLDLASQRIGIPQRDGGFMSLTLSFLARHACRAVRWAERAMRDLLHAGLVTAQQGP</sequence>
<name>A0A9X1UH66_9BURK</name>
<reference evidence="1" key="1">
    <citation type="submission" date="2022-01" db="EMBL/GenBank/DDBJ databases">
        <title>Genome sequence and assembly of Parabukholderia sp. RG36.</title>
        <authorList>
            <person name="Chhetri G."/>
        </authorList>
    </citation>
    <scope>NUCLEOTIDE SEQUENCE</scope>
    <source>
        <strain evidence="1">RG36</strain>
    </source>
</reference>
<keyword evidence="2" id="KW-1185">Reference proteome</keyword>
<protein>
    <submittedName>
        <fullName evidence="1">Uncharacterized protein</fullName>
    </submittedName>
</protein>
<dbReference type="RefSeq" id="WP_238466150.1">
    <property type="nucleotide sequence ID" value="NZ_JAKLJA010000023.1"/>
</dbReference>
<evidence type="ECO:0000313" key="1">
    <source>
        <dbReference type="EMBL" id="MCG5076299.1"/>
    </source>
</evidence>
<accession>A0A9X1UH66</accession>
<dbReference type="Proteomes" id="UP001139308">
    <property type="component" value="Unassembled WGS sequence"/>
</dbReference>
<dbReference type="EMBL" id="JAKLJA010000023">
    <property type="protein sequence ID" value="MCG5076299.1"/>
    <property type="molecule type" value="Genomic_DNA"/>
</dbReference>
<comment type="caution">
    <text evidence="1">The sequence shown here is derived from an EMBL/GenBank/DDBJ whole genome shotgun (WGS) entry which is preliminary data.</text>
</comment>
<proteinExistence type="predicted"/>